<organism evidence="10 11">
    <name type="scientific">Microbulbifer marinus</name>
    <dbReference type="NCBI Taxonomy" id="658218"/>
    <lineage>
        <taxon>Bacteria</taxon>
        <taxon>Pseudomonadati</taxon>
        <taxon>Pseudomonadota</taxon>
        <taxon>Gammaproteobacteria</taxon>
        <taxon>Cellvibrionales</taxon>
        <taxon>Microbulbiferaceae</taxon>
        <taxon>Microbulbifer</taxon>
    </lineage>
</organism>
<dbReference type="Pfam" id="PF11412">
    <property type="entry name" value="DsbD_N"/>
    <property type="match status" value="1"/>
</dbReference>
<dbReference type="GO" id="GO:0045454">
    <property type="term" value="P:cell redox homeostasis"/>
    <property type="evidence" value="ECO:0007669"/>
    <property type="project" value="TreeGrafter"/>
</dbReference>
<keyword evidence="4 6" id="KW-1133">Transmembrane helix</keyword>
<feature type="transmembrane region" description="Helical" evidence="6">
    <location>
        <begin position="499"/>
        <end position="518"/>
    </location>
</feature>
<protein>
    <submittedName>
        <fullName evidence="10">Thiol:disulfide interchange protein DsbD</fullName>
    </submittedName>
</protein>
<evidence type="ECO:0000256" key="3">
    <source>
        <dbReference type="ARBA" id="ARBA00022748"/>
    </source>
</evidence>
<name>A0A1H4A993_9GAMM</name>
<dbReference type="InterPro" id="IPR003834">
    <property type="entry name" value="Cyt_c_assmbl_TM_dom"/>
</dbReference>
<evidence type="ECO:0000313" key="11">
    <source>
        <dbReference type="Proteomes" id="UP000198658"/>
    </source>
</evidence>
<dbReference type="Gene3D" id="3.40.30.10">
    <property type="entry name" value="Glutaredoxin"/>
    <property type="match status" value="1"/>
</dbReference>
<dbReference type="PANTHER" id="PTHR32234:SF3">
    <property type="entry name" value="SUPPRESSION OF COPPER SENSITIVITY PROTEIN"/>
    <property type="match status" value="1"/>
</dbReference>
<keyword evidence="5 6" id="KW-0472">Membrane</keyword>
<evidence type="ECO:0000313" key="10">
    <source>
        <dbReference type="EMBL" id="SEA32490.1"/>
    </source>
</evidence>
<feature type="transmembrane region" description="Helical" evidence="6">
    <location>
        <begin position="326"/>
        <end position="347"/>
    </location>
</feature>
<comment type="subcellular location">
    <subcellularLocation>
        <location evidence="1">Membrane</location>
        <topology evidence="1">Multi-pass membrane protein</topology>
    </subcellularLocation>
</comment>
<dbReference type="PANTHER" id="PTHR32234">
    <property type="entry name" value="THIOL:DISULFIDE INTERCHANGE PROTEIN DSBD"/>
    <property type="match status" value="1"/>
</dbReference>
<feature type="transmembrane region" description="Helical" evidence="6">
    <location>
        <begin position="527"/>
        <end position="546"/>
    </location>
</feature>
<dbReference type="AlphaFoldDB" id="A0A1H4A993"/>
<feature type="transmembrane region" description="Helical" evidence="6">
    <location>
        <begin position="432"/>
        <end position="455"/>
    </location>
</feature>
<feature type="transmembrane region" description="Helical" evidence="6">
    <location>
        <begin position="399"/>
        <end position="420"/>
    </location>
</feature>
<proteinExistence type="predicted"/>
<keyword evidence="2 6" id="KW-0812">Transmembrane</keyword>
<gene>
    <name evidence="10" type="ORF">SAMN05216562_2627</name>
</gene>
<evidence type="ECO:0000256" key="5">
    <source>
        <dbReference type="ARBA" id="ARBA00023136"/>
    </source>
</evidence>
<keyword evidence="11" id="KW-1185">Reference proteome</keyword>
<dbReference type="RefSeq" id="WP_091389255.1">
    <property type="nucleotide sequence ID" value="NZ_FNQO01000003.1"/>
</dbReference>
<dbReference type="EMBL" id="FNQO01000003">
    <property type="protein sequence ID" value="SEA32490.1"/>
    <property type="molecule type" value="Genomic_DNA"/>
</dbReference>
<feature type="chain" id="PRO_5011771087" evidence="7">
    <location>
        <begin position="26"/>
        <end position="684"/>
    </location>
</feature>
<evidence type="ECO:0000259" key="8">
    <source>
        <dbReference type="Pfam" id="PF02683"/>
    </source>
</evidence>
<dbReference type="GO" id="GO:0016020">
    <property type="term" value="C:membrane"/>
    <property type="evidence" value="ECO:0007669"/>
    <property type="project" value="UniProtKB-SubCell"/>
</dbReference>
<dbReference type="Pfam" id="PF02683">
    <property type="entry name" value="DsbD_TM"/>
    <property type="match status" value="1"/>
</dbReference>
<dbReference type="InterPro" id="IPR028250">
    <property type="entry name" value="DsbDN"/>
</dbReference>
<keyword evidence="7" id="KW-0732">Signal</keyword>
<dbReference type="Proteomes" id="UP000198658">
    <property type="component" value="Unassembled WGS sequence"/>
</dbReference>
<dbReference type="InterPro" id="IPR036249">
    <property type="entry name" value="Thioredoxin-like_sf"/>
</dbReference>
<feature type="domain" description="Thiol:disulfide interchange protein DsbD N-terminal" evidence="9">
    <location>
        <begin position="39"/>
        <end position="149"/>
    </location>
</feature>
<feature type="transmembrane region" description="Helical" evidence="6">
    <location>
        <begin position="476"/>
        <end position="493"/>
    </location>
</feature>
<dbReference type="Pfam" id="PF13899">
    <property type="entry name" value="Thioredoxin_7"/>
    <property type="match status" value="1"/>
</dbReference>
<dbReference type="InterPro" id="IPR035671">
    <property type="entry name" value="DsbD_gamma"/>
</dbReference>
<dbReference type="GO" id="GO:0017004">
    <property type="term" value="P:cytochrome complex assembly"/>
    <property type="evidence" value="ECO:0007669"/>
    <property type="project" value="UniProtKB-KW"/>
</dbReference>
<evidence type="ECO:0000256" key="6">
    <source>
        <dbReference type="SAM" id="Phobius"/>
    </source>
</evidence>
<feature type="transmembrane region" description="Helical" evidence="6">
    <location>
        <begin position="281"/>
        <end position="305"/>
    </location>
</feature>
<dbReference type="SUPFAM" id="SSF52833">
    <property type="entry name" value="Thioredoxin-like"/>
    <property type="match status" value="1"/>
</dbReference>
<evidence type="ECO:0000256" key="1">
    <source>
        <dbReference type="ARBA" id="ARBA00004141"/>
    </source>
</evidence>
<evidence type="ECO:0000259" key="9">
    <source>
        <dbReference type="Pfam" id="PF11412"/>
    </source>
</evidence>
<sequence>MAARKILVATLIYLFLAIGAGTTFAQDSARGDHVRVRWLAPQSFAQGTAETIGFYFEVDPGWHVYWRNAGDSGAAPRFDFRGSAAEVGDIQWPFPVRLPIEHLTNLGYEGDVAYLFDVTPAAGAERIELDANLEWLVCKVDCIPGFGTMQLSRPVAEQSSWPAADRALRDRFQARVPVPQRQSPWRPVGLSEAGPGSLRLTLTSTGGRAAVPPQVFPTDGELLTAAAPRVQTAEHRINYTFTRVPGASLPDATDFVISDGQRAWSLEGVPVGGVMRPGQSLWLLLLAAFAGGMILNLMPCVFPVLSIKLFGLVGTGATTASRLREGLRYSAGVLATFAVLGAVLLILRAGGAAVGWGFQLQSAPVVLALILLFWLMGLSFSGVFEFGHRLMNIAGRSHGGSFATGVLAVFVAAPCTGPFMGAALGAAVTLPAVAAMAIFLVLGAGLAAPFLLLCASPALLNRLPAPGPWMEKLRQLLAFPLYATVIWLLWVLGRILGESGWLIGALLLLAVVFALWLGRNFARGGRVAAYTLVVAATAGAFGALQVPQPEEPAVTSTSVSNGWHRYDKAMIAEALAQNRPVFIDYTAAWCITCQVNKKLVLESPKIMELFRANDVLLIRADWTRQDPEITAALSALGRNSVPVYAWYAPGAREPELLPQILQERTIAALFSEQPRTQHAEDDTP</sequence>
<feature type="domain" description="Cytochrome C biogenesis protein transmembrane" evidence="8">
    <location>
        <begin position="282"/>
        <end position="489"/>
    </location>
</feature>
<feature type="signal peptide" evidence="7">
    <location>
        <begin position="1"/>
        <end position="25"/>
    </location>
</feature>
<dbReference type="OrthoDB" id="9811036at2"/>
<accession>A0A1H4A993</accession>
<dbReference type="STRING" id="658218.SAMN05216562_2627"/>
<feature type="transmembrane region" description="Helical" evidence="6">
    <location>
        <begin position="367"/>
        <end position="387"/>
    </location>
</feature>
<dbReference type="CDD" id="cd02953">
    <property type="entry name" value="DsbDgamma"/>
    <property type="match status" value="1"/>
</dbReference>
<evidence type="ECO:0000256" key="4">
    <source>
        <dbReference type="ARBA" id="ARBA00022989"/>
    </source>
</evidence>
<keyword evidence="3" id="KW-0201">Cytochrome c-type biogenesis</keyword>
<evidence type="ECO:0000256" key="2">
    <source>
        <dbReference type="ARBA" id="ARBA00022692"/>
    </source>
</evidence>
<reference evidence="11" key="1">
    <citation type="submission" date="2016-10" db="EMBL/GenBank/DDBJ databases">
        <authorList>
            <person name="Varghese N."/>
            <person name="Submissions S."/>
        </authorList>
    </citation>
    <scope>NUCLEOTIDE SEQUENCE [LARGE SCALE GENOMIC DNA]</scope>
    <source>
        <strain evidence="11">CGMCC 1.10657</strain>
    </source>
</reference>
<dbReference type="GO" id="GO:0015035">
    <property type="term" value="F:protein-disulfide reductase activity"/>
    <property type="evidence" value="ECO:0007669"/>
    <property type="project" value="TreeGrafter"/>
</dbReference>
<evidence type="ECO:0000256" key="7">
    <source>
        <dbReference type="SAM" id="SignalP"/>
    </source>
</evidence>